<dbReference type="GO" id="GO:0016747">
    <property type="term" value="F:acyltransferase activity, transferring groups other than amino-acyl groups"/>
    <property type="evidence" value="ECO:0007669"/>
    <property type="project" value="InterPro"/>
</dbReference>
<evidence type="ECO:0000256" key="1">
    <source>
        <dbReference type="ARBA" id="ARBA00022679"/>
    </source>
</evidence>
<evidence type="ECO:0000313" key="5">
    <source>
        <dbReference type="EMBL" id="SOR77092.1"/>
    </source>
</evidence>
<dbReference type="PIRSF" id="PIRSF037663">
    <property type="entry name" value="Acetyltransf_GNAT_prd"/>
    <property type="match status" value="1"/>
</dbReference>
<evidence type="ECO:0000256" key="2">
    <source>
        <dbReference type="ARBA" id="ARBA00023315"/>
    </source>
</evidence>
<dbReference type="Proteomes" id="UP000235464">
    <property type="component" value="Chromosome I"/>
</dbReference>
<dbReference type="PANTHER" id="PTHR43420">
    <property type="entry name" value="ACETYLTRANSFERASE"/>
    <property type="match status" value="1"/>
</dbReference>
<dbReference type="PROSITE" id="PS51186">
    <property type="entry name" value="GNAT"/>
    <property type="match status" value="1"/>
</dbReference>
<dbReference type="CDD" id="cd04301">
    <property type="entry name" value="NAT_SF"/>
    <property type="match status" value="1"/>
</dbReference>
<dbReference type="SUPFAM" id="SSF55729">
    <property type="entry name" value="Acyl-CoA N-acyltransferases (Nat)"/>
    <property type="match status" value="1"/>
</dbReference>
<dbReference type="Pfam" id="PF00583">
    <property type="entry name" value="Acetyltransf_1"/>
    <property type="match status" value="1"/>
</dbReference>
<keyword evidence="2" id="KW-0012">Acyltransferase</keyword>
<reference evidence="6" key="1">
    <citation type="submission" date="2017-11" db="EMBL/GenBank/DDBJ databases">
        <authorList>
            <person name="Wibberg D."/>
        </authorList>
    </citation>
    <scope>NUCLEOTIDE SEQUENCE [LARGE SCALE GENOMIC DNA]</scope>
</reference>
<keyword evidence="1 5" id="KW-0808">Transferase</keyword>
<dbReference type="EMBL" id="LT963352">
    <property type="protein sequence ID" value="SOR77092.1"/>
    <property type="molecule type" value="Genomic_DNA"/>
</dbReference>
<dbReference type="InterPro" id="IPR000182">
    <property type="entry name" value="GNAT_dom"/>
</dbReference>
<dbReference type="InterPro" id="IPR016181">
    <property type="entry name" value="Acyl_CoA_acyltransferase"/>
</dbReference>
<evidence type="ECO:0000256" key="3">
    <source>
        <dbReference type="SAM" id="MobiDB-lite"/>
    </source>
</evidence>
<evidence type="ECO:0000313" key="6">
    <source>
        <dbReference type="Proteomes" id="UP000235464"/>
    </source>
</evidence>
<dbReference type="Gene3D" id="3.40.630.30">
    <property type="match status" value="1"/>
</dbReference>
<dbReference type="AlphaFoldDB" id="A0A2N9B194"/>
<sequence length="171" mass="18892">MPALPRDRFSWSADSPPPLPPHGSSLRIRTVQGEDLAELERVDTEAFPKNPYSYLVLRQFFDAHRDDLLVLADGSALHGYILVSRPVNGCSWILSLGVARDRRRQGLGRQLMVEALHRLHADGAGEARLAVDPANEAALGLYGSLGFVAEGKVHKDYYGPGEDRLLLRLLL</sequence>
<keyword evidence="6" id="KW-1185">Reference proteome</keyword>
<feature type="domain" description="N-acetyltransferase" evidence="4">
    <location>
        <begin position="26"/>
        <end position="171"/>
    </location>
</feature>
<accession>A0A2N9B194</accession>
<dbReference type="InterPro" id="IPR017255">
    <property type="entry name" value="AcTrfase_GNAT_prd"/>
</dbReference>
<organism evidence="5 6">
    <name type="scientific">Streptomyces chartreusis NRRL 3882</name>
    <dbReference type="NCBI Taxonomy" id="1079985"/>
    <lineage>
        <taxon>Bacteria</taxon>
        <taxon>Bacillati</taxon>
        <taxon>Actinomycetota</taxon>
        <taxon>Actinomycetes</taxon>
        <taxon>Kitasatosporales</taxon>
        <taxon>Streptomycetaceae</taxon>
        <taxon>Streptomyces</taxon>
    </lineage>
</organism>
<proteinExistence type="predicted"/>
<gene>
    <name evidence="5" type="ORF">SCNRRL3882_0568</name>
</gene>
<evidence type="ECO:0000259" key="4">
    <source>
        <dbReference type="PROSITE" id="PS51186"/>
    </source>
</evidence>
<dbReference type="PANTHER" id="PTHR43420:SF12">
    <property type="entry name" value="N-ACETYLTRANSFERASE DOMAIN-CONTAINING PROTEIN"/>
    <property type="match status" value="1"/>
</dbReference>
<dbReference type="RefSeq" id="WP_010044079.1">
    <property type="nucleotide sequence ID" value="NZ_LT962942.1"/>
</dbReference>
<dbReference type="InterPro" id="IPR050680">
    <property type="entry name" value="YpeA/RimI_acetyltransf"/>
</dbReference>
<protein>
    <submittedName>
        <fullName evidence="5">Putative acetyltransferase</fullName>
    </submittedName>
</protein>
<feature type="region of interest" description="Disordered" evidence="3">
    <location>
        <begin position="1"/>
        <end position="26"/>
    </location>
</feature>
<name>A0A2N9B194_STRCX</name>